<name>A0ABD3M1H2_9STRA</name>
<dbReference type="EMBL" id="JALLBG020000250">
    <property type="protein sequence ID" value="KAL3757833.1"/>
    <property type="molecule type" value="Genomic_DNA"/>
</dbReference>
<reference evidence="7 8" key="1">
    <citation type="submission" date="2024-10" db="EMBL/GenBank/DDBJ databases">
        <title>Updated reference genomes for cyclostephanoid diatoms.</title>
        <authorList>
            <person name="Roberts W.R."/>
            <person name="Alverson A.J."/>
        </authorList>
    </citation>
    <scope>NUCLEOTIDE SEQUENCE [LARGE SCALE GENOMIC DNA]</scope>
    <source>
        <strain evidence="7 8">AJA232-27</strain>
    </source>
</reference>
<evidence type="ECO:0000256" key="1">
    <source>
        <dbReference type="ARBA" id="ARBA00004141"/>
    </source>
</evidence>
<evidence type="ECO:0000256" key="4">
    <source>
        <dbReference type="ARBA" id="ARBA00022989"/>
    </source>
</evidence>
<keyword evidence="5 6" id="KW-0472">Membrane</keyword>
<feature type="transmembrane region" description="Helical" evidence="6">
    <location>
        <begin position="159"/>
        <end position="178"/>
    </location>
</feature>
<comment type="subcellular location">
    <subcellularLocation>
        <location evidence="1">Membrane</location>
        <topology evidence="1">Multi-pass membrane protein</topology>
    </subcellularLocation>
</comment>
<feature type="transmembrane region" description="Helical" evidence="6">
    <location>
        <begin position="190"/>
        <end position="210"/>
    </location>
</feature>
<evidence type="ECO:0000313" key="8">
    <source>
        <dbReference type="Proteomes" id="UP001530293"/>
    </source>
</evidence>
<sequence length="228" mass="25946">MMNLSFLSIVAICIMSFVALSNGLVQLSVWGGPLRLQATAQHAESPKMFLRRIIHHPIIWLKELEEWKYYSSLDPFHGTDRNSNGTFNPDPLLFPATWLPLRWLQIFALAKAFSTNPLQYRWCSDECGKDIIPRLMKQYLVQLALGDEWHRVFLGEKRIGLGIMVVVSYFIALVWMVVTTFKLDGGAAAMLIPSVLAAIISVAMNFMIFWNRLGTREQRKALNAMGLT</sequence>
<dbReference type="Proteomes" id="UP001530293">
    <property type="component" value="Unassembled WGS sequence"/>
</dbReference>
<dbReference type="InterPro" id="IPR004307">
    <property type="entry name" value="TspO_MBR"/>
</dbReference>
<feature type="transmembrane region" description="Helical" evidence="6">
    <location>
        <begin position="6"/>
        <end position="25"/>
    </location>
</feature>
<proteinExistence type="inferred from homology"/>
<keyword evidence="8" id="KW-1185">Reference proteome</keyword>
<accession>A0ABD3M1H2</accession>
<dbReference type="InterPro" id="IPR038330">
    <property type="entry name" value="TspO/MBR-related_sf"/>
</dbReference>
<dbReference type="AlphaFoldDB" id="A0ABD3M1H2"/>
<organism evidence="7 8">
    <name type="scientific">Discostella pseudostelligera</name>
    <dbReference type="NCBI Taxonomy" id="259834"/>
    <lineage>
        <taxon>Eukaryota</taxon>
        <taxon>Sar</taxon>
        <taxon>Stramenopiles</taxon>
        <taxon>Ochrophyta</taxon>
        <taxon>Bacillariophyta</taxon>
        <taxon>Coscinodiscophyceae</taxon>
        <taxon>Thalassiosirophycidae</taxon>
        <taxon>Stephanodiscales</taxon>
        <taxon>Stephanodiscaceae</taxon>
        <taxon>Discostella</taxon>
    </lineage>
</organism>
<dbReference type="GO" id="GO:0016020">
    <property type="term" value="C:membrane"/>
    <property type="evidence" value="ECO:0007669"/>
    <property type="project" value="UniProtKB-SubCell"/>
</dbReference>
<evidence type="ECO:0000313" key="7">
    <source>
        <dbReference type="EMBL" id="KAL3757833.1"/>
    </source>
</evidence>
<evidence type="ECO:0000256" key="6">
    <source>
        <dbReference type="SAM" id="Phobius"/>
    </source>
</evidence>
<keyword evidence="3 6" id="KW-0812">Transmembrane</keyword>
<evidence type="ECO:0000256" key="5">
    <source>
        <dbReference type="ARBA" id="ARBA00023136"/>
    </source>
</evidence>
<protein>
    <submittedName>
        <fullName evidence="7">Uncharacterized protein</fullName>
    </submittedName>
</protein>
<comment type="similarity">
    <text evidence="2">Belongs to the TspO/BZRP family.</text>
</comment>
<evidence type="ECO:0000256" key="3">
    <source>
        <dbReference type="ARBA" id="ARBA00022692"/>
    </source>
</evidence>
<gene>
    <name evidence="7" type="ORF">ACHAWU_006141</name>
</gene>
<keyword evidence="4 6" id="KW-1133">Transmembrane helix</keyword>
<dbReference type="Pfam" id="PF03073">
    <property type="entry name" value="TspO_MBR"/>
    <property type="match status" value="1"/>
</dbReference>
<comment type="caution">
    <text evidence="7">The sequence shown here is derived from an EMBL/GenBank/DDBJ whole genome shotgun (WGS) entry which is preliminary data.</text>
</comment>
<dbReference type="Gene3D" id="1.20.1260.100">
    <property type="entry name" value="TspO/MBR protein"/>
    <property type="match status" value="1"/>
</dbReference>
<evidence type="ECO:0000256" key="2">
    <source>
        <dbReference type="ARBA" id="ARBA00007524"/>
    </source>
</evidence>